<dbReference type="PANTHER" id="PTHR43756:SF5">
    <property type="entry name" value="CHOLINE MONOOXYGENASE, CHLOROPLASTIC"/>
    <property type="match status" value="1"/>
</dbReference>
<dbReference type="Gene3D" id="2.102.10.10">
    <property type="entry name" value="Rieske [2Fe-2S] iron-sulphur domain"/>
    <property type="match status" value="1"/>
</dbReference>
<proteinExistence type="predicted"/>
<organism evidence="8 9">
    <name type="scientific">Pseudomonas citronellolis</name>
    <dbReference type="NCBI Taxonomy" id="53408"/>
    <lineage>
        <taxon>Bacteria</taxon>
        <taxon>Pseudomonadati</taxon>
        <taxon>Pseudomonadota</taxon>
        <taxon>Gammaproteobacteria</taxon>
        <taxon>Pseudomonadales</taxon>
        <taxon>Pseudomonadaceae</taxon>
        <taxon>Pseudomonas</taxon>
    </lineage>
</organism>
<dbReference type="SUPFAM" id="SSF55961">
    <property type="entry name" value="Bet v1-like"/>
    <property type="match status" value="1"/>
</dbReference>
<dbReference type="Gene3D" id="3.90.380.10">
    <property type="entry name" value="Naphthalene 1,2-dioxygenase Alpha Subunit, Chain A, domain 1"/>
    <property type="match status" value="2"/>
</dbReference>
<dbReference type="PANTHER" id="PTHR43756">
    <property type="entry name" value="CHOLINE MONOOXYGENASE, CHLOROPLASTIC"/>
    <property type="match status" value="1"/>
</dbReference>
<evidence type="ECO:0000259" key="7">
    <source>
        <dbReference type="PROSITE" id="PS51296"/>
    </source>
</evidence>
<keyword evidence="6" id="KW-0411">Iron-sulfur</keyword>
<dbReference type="Pfam" id="PF00355">
    <property type="entry name" value="Rieske"/>
    <property type="match status" value="1"/>
</dbReference>
<keyword evidence="4" id="KW-0560">Oxidoreductase</keyword>
<evidence type="ECO:0000256" key="1">
    <source>
        <dbReference type="ARBA" id="ARBA00001962"/>
    </source>
</evidence>
<gene>
    <name evidence="8" type="ORF">A9C11_14040</name>
</gene>
<evidence type="ECO:0000256" key="4">
    <source>
        <dbReference type="ARBA" id="ARBA00023002"/>
    </source>
</evidence>
<reference evidence="8 9" key="1">
    <citation type="submission" date="2016-05" db="EMBL/GenBank/DDBJ databases">
        <title>Genome Sequence of Pseudomonas citronellolis Strain SJTE-3, an Estrogens and Persistent Organic Pollutants degradation strain.</title>
        <authorList>
            <person name="Liang R."/>
        </authorList>
    </citation>
    <scope>NUCLEOTIDE SEQUENCE [LARGE SCALE GENOMIC DNA]</scope>
    <source>
        <strain evidence="8 9">SJTE-3</strain>
    </source>
</reference>
<dbReference type="Proteomes" id="UP000077748">
    <property type="component" value="Chromosome"/>
</dbReference>
<comment type="cofactor">
    <cofactor evidence="1">
        <name>Fe cation</name>
        <dbReference type="ChEBI" id="CHEBI:24875"/>
    </cofactor>
</comment>
<dbReference type="InterPro" id="IPR001663">
    <property type="entry name" value="Rng_hydr_dOase-A"/>
</dbReference>
<dbReference type="GO" id="GO:0051537">
    <property type="term" value="F:2 iron, 2 sulfur cluster binding"/>
    <property type="evidence" value="ECO:0007669"/>
    <property type="project" value="UniProtKB-KW"/>
</dbReference>
<dbReference type="CDD" id="cd00680">
    <property type="entry name" value="RHO_alpha_C"/>
    <property type="match status" value="1"/>
</dbReference>
<evidence type="ECO:0000256" key="5">
    <source>
        <dbReference type="ARBA" id="ARBA00023004"/>
    </source>
</evidence>
<evidence type="ECO:0000313" key="9">
    <source>
        <dbReference type="Proteomes" id="UP000077748"/>
    </source>
</evidence>
<sequence>MSVVEEVIRIREQSCTNEPGNVLPGLSQAAYTSEEFYRTEQDKVFAKSWVFVGFVHEFVEPGTCAPIEVAGQPLLIVSNDEGEIGVFHNICRHRGLKLVTDRCNVQGSISCPYHAWSYSLDGELEAAPHFGGFRKQDVPGFSRAEHGLKRVRHVEWNDWIFVNLSGDAEAFEDYSRSFAEQIKILDVKLLKPIGKIDLGEVKCNWKFLMENFIEPYHVPIVHDQTASGQPLKDHYTIIDGRCLGSAIDLEAEKETTAKSSALDMSARYLTLFPNFVLGIYLPDQAGVHLNIPLSADRTRQFRVLYSVGEQHYTDADKENLCNLWYSVHKEDHGIAELLQEGRRSPVMKDGGVMSPHWEDSANQFQNLVLQAMKD</sequence>
<evidence type="ECO:0000256" key="6">
    <source>
        <dbReference type="ARBA" id="ARBA00023014"/>
    </source>
</evidence>
<dbReference type="CDD" id="cd03469">
    <property type="entry name" value="Rieske_RO_Alpha_N"/>
    <property type="match status" value="1"/>
</dbReference>
<keyword evidence="3" id="KW-0479">Metal-binding</keyword>
<evidence type="ECO:0000256" key="2">
    <source>
        <dbReference type="ARBA" id="ARBA00022714"/>
    </source>
</evidence>
<keyword evidence="2" id="KW-0001">2Fe-2S</keyword>
<dbReference type="PRINTS" id="PR00090">
    <property type="entry name" value="RNGDIOXGNASE"/>
</dbReference>
<dbReference type="InterPro" id="IPR036922">
    <property type="entry name" value="Rieske_2Fe-2S_sf"/>
</dbReference>
<dbReference type="SUPFAM" id="SSF50022">
    <property type="entry name" value="ISP domain"/>
    <property type="match status" value="1"/>
</dbReference>
<keyword evidence="5" id="KW-0408">Iron</keyword>
<protein>
    <submittedName>
        <fullName evidence="8">(2Fe-2S)-binding protein</fullName>
    </submittedName>
</protein>
<evidence type="ECO:0000313" key="8">
    <source>
        <dbReference type="EMBL" id="ANI15037.1"/>
    </source>
</evidence>
<dbReference type="RefSeq" id="WP_064583001.1">
    <property type="nucleotide sequence ID" value="NZ_CP015878.1"/>
</dbReference>
<evidence type="ECO:0000256" key="3">
    <source>
        <dbReference type="ARBA" id="ARBA00022723"/>
    </source>
</evidence>
<dbReference type="EMBL" id="CP015878">
    <property type="protein sequence ID" value="ANI15037.1"/>
    <property type="molecule type" value="Genomic_DNA"/>
</dbReference>
<dbReference type="InterPro" id="IPR017941">
    <property type="entry name" value="Rieske_2Fe-2S"/>
</dbReference>
<dbReference type="PROSITE" id="PS51296">
    <property type="entry name" value="RIESKE"/>
    <property type="match status" value="1"/>
</dbReference>
<name>A0A1A9KBK8_9PSED</name>
<accession>A0A1A9KBK8</accession>
<feature type="domain" description="Rieske" evidence="7">
    <location>
        <begin position="49"/>
        <end position="162"/>
    </location>
</feature>
<dbReference type="GO" id="GO:0016491">
    <property type="term" value="F:oxidoreductase activity"/>
    <property type="evidence" value="ECO:0007669"/>
    <property type="project" value="UniProtKB-KW"/>
</dbReference>
<dbReference type="Pfam" id="PF00848">
    <property type="entry name" value="Ring_hydroxyl_A"/>
    <property type="match status" value="1"/>
</dbReference>
<dbReference type="AlphaFoldDB" id="A0A1A9KBK8"/>
<dbReference type="InterPro" id="IPR015879">
    <property type="entry name" value="Ring_hydroxy_dOase_asu_C_dom"/>
</dbReference>
<dbReference type="GO" id="GO:0005506">
    <property type="term" value="F:iron ion binding"/>
    <property type="evidence" value="ECO:0007669"/>
    <property type="project" value="InterPro"/>
</dbReference>